<dbReference type="AlphaFoldDB" id="D8PU78"/>
<comment type="subcellular location">
    <subcellularLocation>
        <location evidence="2">Membrane</location>
    </subcellularLocation>
</comment>
<keyword evidence="12" id="KW-0472">Membrane</keyword>
<name>D8PU78_SCHCM</name>
<proteinExistence type="inferred from homology"/>
<keyword evidence="9" id="KW-0560">Oxidoreductase</keyword>
<dbReference type="Gene3D" id="1.10.630.10">
    <property type="entry name" value="Cytochrome P450"/>
    <property type="match status" value="1"/>
</dbReference>
<dbReference type="Pfam" id="PF00067">
    <property type="entry name" value="p450"/>
    <property type="match status" value="1"/>
</dbReference>
<dbReference type="PRINTS" id="PR00465">
    <property type="entry name" value="EP450IV"/>
</dbReference>
<dbReference type="InterPro" id="IPR050121">
    <property type="entry name" value="Cytochrome_P450_monoxygenase"/>
</dbReference>
<evidence type="ECO:0008006" key="16">
    <source>
        <dbReference type="Google" id="ProtNLM"/>
    </source>
</evidence>
<feature type="binding site" description="axial binding residue" evidence="13">
    <location>
        <position position="479"/>
    </location>
    <ligand>
        <name>heme</name>
        <dbReference type="ChEBI" id="CHEBI:30413"/>
    </ligand>
    <ligandPart>
        <name>Fe</name>
        <dbReference type="ChEBI" id="CHEBI:18248"/>
    </ligandPart>
</feature>
<dbReference type="OMA" id="LMMRANM"/>
<keyword evidence="6" id="KW-0812">Transmembrane</keyword>
<keyword evidence="15" id="KW-1185">Reference proteome</keyword>
<evidence type="ECO:0000256" key="6">
    <source>
        <dbReference type="ARBA" id="ARBA00022692"/>
    </source>
</evidence>
<evidence type="ECO:0000256" key="5">
    <source>
        <dbReference type="ARBA" id="ARBA00022617"/>
    </source>
</evidence>
<protein>
    <recommendedName>
        <fullName evidence="16">Cytochrome P450</fullName>
    </recommendedName>
</protein>
<evidence type="ECO:0000256" key="9">
    <source>
        <dbReference type="ARBA" id="ARBA00023002"/>
    </source>
</evidence>
<evidence type="ECO:0000256" key="1">
    <source>
        <dbReference type="ARBA" id="ARBA00001971"/>
    </source>
</evidence>
<dbReference type="GO" id="GO:0016705">
    <property type="term" value="F:oxidoreductase activity, acting on paired donors, with incorporation or reduction of molecular oxygen"/>
    <property type="evidence" value="ECO:0007669"/>
    <property type="project" value="InterPro"/>
</dbReference>
<dbReference type="PANTHER" id="PTHR24305">
    <property type="entry name" value="CYTOCHROME P450"/>
    <property type="match status" value="1"/>
</dbReference>
<evidence type="ECO:0000256" key="7">
    <source>
        <dbReference type="ARBA" id="ARBA00022723"/>
    </source>
</evidence>
<dbReference type="InterPro" id="IPR001128">
    <property type="entry name" value="Cyt_P450"/>
</dbReference>
<dbReference type="GO" id="GO:0020037">
    <property type="term" value="F:heme binding"/>
    <property type="evidence" value="ECO:0007669"/>
    <property type="project" value="InterPro"/>
</dbReference>
<evidence type="ECO:0000256" key="11">
    <source>
        <dbReference type="ARBA" id="ARBA00023033"/>
    </source>
</evidence>
<dbReference type="GO" id="GO:0005506">
    <property type="term" value="F:iron ion binding"/>
    <property type="evidence" value="ECO:0007669"/>
    <property type="project" value="InterPro"/>
</dbReference>
<dbReference type="InterPro" id="IPR002403">
    <property type="entry name" value="Cyt_P450_E_grp-IV"/>
</dbReference>
<dbReference type="eggNOG" id="KOG0157">
    <property type="taxonomic scope" value="Eukaryota"/>
</dbReference>
<dbReference type="Proteomes" id="UP000007431">
    <property type="component" value="Unassembled WGS sequence"/>
</dbReference>
<keyword evidence="10 13" id="KW-0408">Iron</keyword>
<evidence type="ECO:0000256" key="8">
    <source>
        <dbReference type="ARBA" id="ARBA00022989"/>
    </source>
</evidence>
<dbReference type="PRINTS" id="PR00385">
    <property type="entry name" value="P450"/>
</dbReference>
<dbReference type="VEuPathDB" id="FungiDB:SCHCODRAFT_02604231"/>
<evidence type="ECO:0000256" key="3">
    <source>
        <dbReference type="ARBA" id="ARBA00004721"/>
    </source>
</evidence>
<evidence type="ECO:0000256" key="4">
    <source>
        <dbReference type="ARBA" id="ARBA00010617"/>
    </source>
</evidence>
<dbReference type="GO" id="GO:0016020">
    <property type="term" value="C:membrane"/>
    <property type="evidence" value="ECO:0007669"/>
    <property type="project" value="UniProtKB-SubCell"/>
</dbReference>
<evidence type="ECO:0000256" key="12">
    <source>
        <dbReference type="ARBA" id="ARBA00023136"/>
    </source>
</evidence>
<evidence type="ECO:0000313" key="14">
    <source>
        <dbReference type="EMBL" id="EFJ01402.1"/>
    </source>
</evidence>
<keyword evidence="5 13" id="KW-0349">Heme</keyword>
<sequence length="541" mass="60974">MQYTPNTVLDVLVRDSPKVVGAFFVFLAIRLAYRSLTSPTRNIPGPPQPGLPNWLVGHRALLNEEERTVTDGLDKWTSQYGHVVRLRGLAWRDRIMTTDVRALQHLLGRDDIWHRSDETRWSISRALGDSILTVEDHKHRQQLMPFFADLSEKLKDRWDHAIAANGGEAELNILNELSRMTLDVIGKAGFGYDFGALDDDAESSELARAFAKFFSVPPKSAPFIERFGRKWQDLQVVFPLLRWIPAPGSGQEQAARATMERIGRGLLAEAKANAAANEIKSGTEARDLLSVLVRANLAESQRDRLTDEEVMGQVPTFVFAGHETTATSTTWAIYQLTLDLGIQSRLREELQTLTFDGAEPTMDELNTLQYLDMFTKEVLRFYSPVPWVTRQAVRDDVVPLAKPFIDIHGNVCSEIRARKGQEFMLPIHSMHRSKEIWGEDADVFKPERWAPESSAAMLKNIPAIFLSHVFTFLGGSHACIGWRFSVVEMKAILFTLVRTFEFRLAVKEEDIQSHHVAVIRPALKGDAKAVGNLPVLVKRVA</sequence>
<dbReference type="HOGENOM" id="CLU_001570_5_11_1"/>
<keyword evidence="8" id="KW-1133">Transmembrane helix</keyword>
<evidence type="ECO:0000313" key="15">
    <source>
        <dbReference type="Proteomes" id="UP000007431"/>
    </source>
</evidence>
<dbReference type="InParanoid" id="D8PU78"/>
<evidence type="ECO:0000256" key="10">
    <source>
        <dbReference type="ARBA" id="ARBA00023004"/>
    </source>
</evidence>
<comment type="similarity">
    <text evidence="4">Belongs to the cytochrome P450 family.</text>
</comment>
<evidence type="ECO:0000256" key="2">
    <source>
        <dbReference type="ARBA" id="ARBA00004370"/>
    </source>
</evidence>
<gene>
    <name evidence="14" type="ORF">SCHCODRAFT_232975</name>
</gene>
<dbReference type="STRING" id="578458.D8PU78"/>
<comment type="pathway">
    <text evidence="3">Secondary metabolite biosynthesis; terpenoid biosynthesis.</text>
</comment>
<dbReference type="GO" id="GO:0004497">
    <property type="term" value="F:monooxygenase activity"/>
    <property type="evidence" value="ECO:0007669"/>
    <property type="project" value="UniProtKB-KW"/>
</dbReference>
<keyword evidence="7 13" id="KW-0479">Metal-binding</keyword>
<dbReference type="PANTHER" id="PTHR24305:SF166">
    <property type="entry name" value="CYTOCHROME P450 12A4, MITOCHONDRIAL-RELATED"/>
    <property type="match status" value="1"/>
</dbReference>
<dbReference type="SUPFAM" id="SSF48264">
    <property type="entry name" value="Cytochrome P450"/>
    <property type="match status" value="1"/>
</dbReference>
<dbReference type="InterPro" id="IPR036396">
    <property type="entry name" value="Cyt_P450_sf"/>
</dbReference>
<reference evidence="14 15" key="1">
    <citation type="journal article" date="2010" name="Nat. Biotechnol.">
        <title>Genome sequence of the model mushroom Schizophyllum commune.</title>
        <authorList>
            <person name="Ohm R.A."/>
            <person name="de Jong J.F."/>
            <person name="Lugones L.G."/>
            <person name="Aerts A."/>
            <person name="Kothe E."/>
            <person name="Stajich J.E."/>
            <person name="de Vries R.P."/>
            <person name="Record E."/>
            <person name="Levasseur A."/>
            <person name="Baker S.E."/>
            <person name="Bartholomew K.A."/>
            <person name="Coutinho P.M."/>
            <person name="Erdmann S."/>
            <person name="Fowler T.J."/>
            <person name="Gathman A.C."/>
            <person name="Lombard V."/>
            <person name="Henrissat B."/>
            <person name="Knabe N."/>
            <person name="Kuees U."/>
            <person name="Lilly W.W."/>
            <person name="Lindquist E."/>
            <person name="Lucas S."/>
            <person name="Magnuson J.K."/>
            <person name="Piumi F."/>
            <person name="Raudaskoski M."/>
            <person name="Salamov A."/>
            <person name="Schmutz J."/>
            <person name="Schwarze F.W.M.R."/>
            <person name="vanKuyk P.A."/>
            <person name="Horton J.S."/>
            <person name="Grigoriev I.V."/>
            <person name="Woesten H.A.B."/>
        </authorList>
    </citation>
    <scope>NUCLEOTIDE SEQUENCE [LARGE SCALE GENOMIC DNA]</scope>
    <source>
        <strain evidence="15">H4-8 / FGSC 9210</strain>
    </source>
</reference>
<evidence type="ECO:0000256" key="13">
    <source>
        <dbReference type="PIRSR" id="PIRSR602403-1"/>
    </source>
</evidence>
<organism evidence="15">
    <name type="scientific">Schizophyllum commune (strain H4-8 / FGSC 9210)</name>
    <name type="common">Split gill fungus</name>
    <dbReference type="NCBI Taxonomy" id="578458"/>
    <lineage>
        <taxon>Eukaryota</taxon>
        <taxon>Fungi</taxon>
        <taxon>Dikarya</taxon>
        <taxon>Basidiomycota</taxon>
        <taxon>Agaricomycotina</taxon>
        <taxon>Agaricomycetes</taxon>
        <taxon>Agaricomycetidae</taxon>
        <taxon>Agaricales</taxon>
        <taxon>Schizophyllaceae</taxon>
        <taxon>Schizophyllum</taxon>
    </lineage>
</organism>
<dbReference type="EMBL" id="GL377303">
    <property type="protein sequence ID" value="EFJ01402.1"/>
    <property type="molecule type" value="Genomic_DNA"/>
</dbReference>
<comment type="cofactor">
    <cofactor evidence="1 13">
        <name>heme</name>
        <dbReference type="ChEBI" id="CHEBI:30413"/>
    </cofactor>
</comment>
<keyword evidence="11" id="KW-0503">Monooxygenase</keyword>
<accession>D8PU78</accession>